<accession>A0A0C9MNS8</accession>
<dbReference type="AlphaFoldDB" id="A0A0C9MNS8"/>
<sequence>MASSTTQPTLKDDASTTKTLAKIKQLEANLASNAKNRQATAQRKDQLLLELNQEYERLARKRQDQCSSLMEDWQFYQQDQKKTRRSDMAKRQIEFDKQLDVLDEEKRKNWVSHTQNTSKICDQLLHYLKHCSTDSTVLAFPTNVLDQFWALQIKIPVLQAELPPTIDKLNQLLSEDQMGS</sequence>
<proteinExistence type="predicted"/>
<gene>
    <name evidence="1" type="ORF">MAM1_0045c03123</name>
</gene>
<name>A0A0C9MNS8_9FUNG</name>
<reference evidence="1" key="1">
    <citation type="submission" date="2014-09" db="EMBL/GenBank/DDBJ databases">
        <title>Draft genome sequence of an oleaginous Mucoromycotina fungus Mucor ambiguus NBRC6742.</title>
        <authorList>
            <person name="Takeda I."/>
            <person name="Yamane N."/>
            <person name="Morita T."/>
            <person name="Tamano K."/>
            <person name="Machida M."/>
            <person name="Baker S."/>
            <person name="Koike H."/>
        </authorList>
    </citation>
    <scope>NUCLEOTIDE SEQUENCE</scope>
    <source>
        <strain evidence="1">NBRC 6742</strain>
    </source>
</reference>
<dbReference type="OrthoDB" id="2290843at2759"/>
<dbReference type="Proteomes" id="UP000053815">
    <property type="component" value="Unassembled WGS sequence"/>
</dbReference>
<protein>
    <submittedName>
        <fullName evidence="1">Uncharacterized protein</fullName>
    </submittedName>
</protein>
<organism evidence="1">
    <name type="scientific">Mucor ambiguus</name>
    <dbReference type="NCBI Taxonomy" id="91626"/>
    <lineage>
        <taxon>Eukaryota</taxon>
        <taxon>Fungi</taxon>
        <taxon>Fungi incertae sedis</taxon>
        <taxon>Mucoromycota</taxon>
        <taxon>Mucoromycotina</taxon>
        <taxon>Mucoromycetes</taxon>
        <taxon>Mucorales</taxon>
        <taxon>Mucorineae</taxon>
        <taxon>Mucoraceae</taxon>
        <taxon>Mucor</taxon>
    </lineage>
</organism>
<dbReference type="EMBL" id="DF836334">
    <property type="protein sequence ID" value="GAN03668.1"/>
    <property type="molecule type" value="Genomic_DNA"/>
</dbReference>
<keyword evidence="2" id="KW-1185">Reference proteome</keyword>
<evidence type="ECO:0000313" key="1">
    <source>
        <dbReference type="EMBL" id="GAN03668.1"/>
    </source>
</evidence>
<evidence type="ECO:0000313" key="2">
    <source>
        <dbReference type="Proteomes" id="UP000053815"/>
    </source>
</evidence>